<evidence type="ECO:0000256" key="5">
    <source>
        <dbReference type="ARBA" id="ARBA00022723"/>
    </source>
</evidence>
<dbReference type="InterPro" id="IPR017900">
    <property type="entry name" value="4Fe4S_Fe_S_CS"/>
</dbReference>
<dbReference type="SUPFAM" id="SSF102114">
    <property type="entry name" value="Radical SAM enzymes"/>
    <property type="match status" value="1"/>
</dbReference>
<dbReference type="InterPro" id="IPR058240">
    <property type="entry name" value="rSAM_sf"/>
</dbReference>
<dbReference type="CDD" id="cd01335">
    <property type="entry name" value="Radical_SAM"/>
    <property type="match status" value="1"/>
</dbReference>
<dbReference type="Gene3D" id="3.20.20.70">
    <property type="entry name" value="Aldolase class I"/>
    <property type="match status" value="1"/>
</dbReference>
<evidence type="ECO:0000256" key="2">
    <source>
        <dbReference type="ARBA" id="ARBA00009777"/>
    </source>
</evidence>
<dbReference type="Proteomes" id="UP000184082">
    <property type="component" value="Unassembled WGS sequence"/>
</dbReference>
<dbReference type="GO" id="GO:0043364">
    <property type="term" value="F:glycyl-radical enzyme activating activity"/>
    <property type="evidence" value="ECO:0007669"/>
    <property type="project" value="InterPro"/>
</dbReference>
<evidence type="ECO:0000256" key="3">
    <source>
        <dbReference type="ARBA" id="ARBA00022485"/>
    </source>
</evidence>
<evidence type="ECO:0000313" key="13">
    <source>
        <dbReference type="Proteomes" id="UP000184082"/>
    </source>
</evidence>
<keyword evidence="5" id="KW-0479">Metal-binding</keyword>
<dbReference type="SUPFAM" id="SSF54862">
    <property type="entry name" value="4Fe-4S ferredoxins"/>
    <property type="match status" value="1"/>
</dbReference>
<dbReference type="InterPro" id="IPR034457">
    <property type="entry name" value="Organic_radical-activating"/>
</dbReference>
<dbReference type="InterPro" id="IPR040074">
    <property type="entry name" value="BssD/PflA/YjjW"/>
</dbReference>
<dbReference type="GO" id="GO:0051539">
    <property type="term" value="F:4 iron, 4 sulfur cluster binding"/>
    <property type="evidence" value="ECO:0007669"/>
    <property type="project" value="UniProtKB-KW"/>
</dbReference>
<dbReference type="Pfam" id="PF13353">
    <property type="entry name" value="Fer4_12"/>
    <property type="match status" value="1"/>
</dbReference>
<dbReference type="NCBIfam" id="NF043069">
    <property type="entry name" value="T4HPD_activ_SAM"/>
    <property type="match status" value="1"/>
</dbReference>
<keyword evidence="7" id="KW-0408">Iron</keyword>
<dbReference type="SFLD" id="SFLDS00029">
    <property type="entry name" value="Radical_SAM"/>
    <property type="match status" value="1"/>
</dbReference>
<dbReference type="InterPro" id="IPR050014">
    <property type="entry name" value="T4HPD_activ_SAM"/>
</dbReference>
<dbReference type="Pfam" id="PF04055">
    <property type="entry name" value="Radical_SAM"/>
    <property type="match status" value="1"/>
</dbReference>
<evidence type="ECO:0000256" key="1">
    <source>
        <dbReference type="ARBA" id="ARBA00001966"/>
    </source>
</evidence>
<accession>A0A1M6T5I9</accession>
<proteinExistence type="inferred from homology"/>
<keyword evidence="8" id="KW-0411">Iron-sulfur</keyword>
<keyword evidence="13" id="KW-1185">Reference proteome</keyword>
<keyword evidence="4" id="KW-0949">S-adenosyl-L-methionine</keyword>
<evidence type="ECO:0000256" key="9">
    <source>
        <dbReference type="ARBA" id="ARBA00047365"/>
    </source>
</evidence>
<dbReference type="Gene3D" id="3.30.70.20">
    <property type="match status" value="1"/>
</dbReference>
<dbReference type="STRING" id="1121266.SAMN02745883_02241"/>
<dbReference type="InterPro" id="IPR007197">
    <property type="entry name" value="rSAM"/>
</dbReference>
<dbReference type="GO" id="GO:0016829">
    <property type="term" value="F:lyase activity"/>
    <property type="evidence" value="ECO:0007669"/>
    <property type="project" value="UniProtKB-KW"/>
</dbReference>
<evidence type="ECO:0000259" key="11">
    <source>
        <dbReference type="PROSITE" id="PS51918"/>
    </source>
</evidence>
<dbReference type="PROSITE" id="PS00198">
    <property type="entry name" value="4FE4S_FER_1"/>
    <property type="match status" value="1"/>
</dbReference>
<dbReference type="PANTHER" id="PTHR30352:SF4">
    <property type="entry name" value="PYRUVATE FORMATE-LYASE 2-ACTIVATING ENZYME"/>
    <property type="match status" value="1"/>
</dbReference>
<comment type="catalytic activity">
    <reaction evidence="9">
        <text>glycyl-[protein] + reduced [flavodoxin] + S-adenosyl-L-methionine = glycin-2-yl radical-[protein] + semiquinone [flavodoxin] + 5'-deoxyadenosine + L-methionine + H(+)</text>
        <dbReference type="Rhea" id="RHEA:61976"/>
        <dbReference type="Rhea" id="RHEA-COMP:10622"/>
        <dbReference type="Rhea" id="RHEA-COMP:14480"/>
        <dbReference type="Rhea" id="RHEA-COMP:15993"/>
        <dbReference type="Rhea" id="RHEA-COMP:15994"/>
        <dbReference type="ChEBI" id="CHEBI:15378"/>
        <dbReference type="ChEBI" id="CHEBI:17319"/>
        <dbReference type="ChEBI" id="CHEBI:29947"/>
        <dbReference type="ChEBI" id="CHEBI:32722"/>
        <dbReference type="ChEBI" id="CHEBI:57618"/>
        <dbReference type="ChEBI" id="CHEBI:57844"/>
        <dbReference type="ChEBI" id="CHEBI:59789"/>
        <dbReference type="ChEBI" id="CHEBI:140311"/>
    </reaction>
</comment>
<sequence>MEGVIINIQRYSIHDGPGIRTTVFFKGCPLHCWWCHNPESQNFKQDIMYFENRCQKCGFCVKNCPKGALFIKDDRVLRDEEKCIFCGKCENFCPVNALEIVGRTILEQELLNEIQKDRMFYEESGGGVTFSGGEVLYQIDFLEKMIDKCKMNAIHVSVDTCGYGDWKRLERIASKTDLFLYDLKVMNDEKHKKYTGVSNKTILENLKKLSSIHPNIWIRVPLIEGVNCDEENIQSMIDFLKPLNIQQVNLLPYHNTGMDKYTRLNREYKAVSFGIPSDERMNQIKASFEAYGIYTKIGG</sequence>
<dbReference type="GO" id="GO:0046872">
    <property type="term" value="F:metal ion binding"/>
    <property type="evidence" value="ECO:0007669"/>
    <property type="project" value="UniProtKB-KW"/>
</dbReference>
<dbReference type="PIRSF" id="PIRSF000371">
    <property type="entry name" value="PFL_act_enz"/>
    <property type="match status" value="1"/>
</dbReference>
<protein>
    <submittedName>
        <fullName evidence="12">Pyruvate formate lyase activating enzyme</fullName>
    </submittedName>
</protein>
<keyword evidence="6" id="KW-0560">Oxidoreductase</keyword>
<dbReference type="SFLD" id="SFLDG01118">
    <property type="entry name" value="activating_enzymes__group_2"/>
    <property type="match status" value="1"/>
</dbReference>
<name>A0A1M6T5I9_9FIRM</name>
<comment type="similarity">
    <text evidence="2">Belongs to the organic radical-activating enzymes family.</text>
</comment>
<evidence type="ECO:0000256" key="6">
    <source>
        <dbReference type="ARBA" id="ARBA00023002"/>
    </source>
</evidence>
<gene>
    <name evidence="12" type="ORF">SAMN02745883_02241</name>
</gene>
<evidence type="ECO:0000259" key="10">
    <source>
        <dbReference type="PROSITE" id="PS51379"/>
    </source>
</evidence>
<dbReference type="PROSITE" id="PS51379">
    <property type="entry name" value="4FE4S_FER_2"/>
    <property type="match status" value="2"/>
</dbReference>
<evidence type="ECO:0000313" key="12">
    <source>
        <dbReference type="EMBL" id="SHK51988.1"/>
    </source>
</evidence>
<feature type="domain" description="4Fe-4S ferredoxin-type" evidence="10">
    <location>
        <begin position="74"/>
        <end position="103"/>
    </location>
</feature>
<dbReference type="PROSITE" id="PS01087">
    <property type="entry name" value="RADICAL_ACTIVATING"/>
    <property type="match status" value="1"/>
</dbReference>
<reference evidence="12 13" key="1">
    <citation type="submission" date="2016-11" db="EMBL/GenBank/DDBJ databases">
        <authorList>
            <person name="Jaros S."/>
            <person name="Januszkiewicz K."/>
            <person name="Wedrychowicz H."/>
        </authorList>
    </citation>
    <scope>NUCLEOTIDE SEQUENCE [LARGE SCALE GENOMIC DNA]</scope>
    <source>
        <strain evidence="12 13">DSM 14501</strain>
    </source>
</reference>
<keyword evidence="3" id="KW-0004">4Fe-4S</keyword>
<evidence type="ECO:0000256" key="7">
    <source>
        <dbReference type="ARBA" id="ARBA00023004"/>
    </source>
</evidence>
<keyword evidence="12" id="KW-0670">Pyruvate</keyword>
<organism evidence="12 13">
    <name type="scientific">Caminicella sporogenes DSM 14501</name>
    <dbReference type="NCBI Taxonomy" id="1121266"/>
    <lineage>
        <taxon>Bacteria</taxon>
        <taxon>Bacillati</taxon>
        <taxon>Bacillota</taxon>
        <taxon>Clostridia</taxon>
        <taxon>Peptostreptococcales</taxon>
        <taxon>Caminicellaceae</taxon>
        <taxon>Caminicella</taxon>
    </lineage>
</organism>
<dbReference type="InterPro" id="IPR012839">
    <property type="entry name" value="Organic_radical_activase"/>
</dbReference>
<dbReference type="InterPro" id="IPR013785">
    <property type="entry name" value="Aldolase_TIM"/>
</dbReference>
<dbReference type="AlphaFoldDB" id="A0A1M6T5I9"/>
<dbReference type="EMBL" id="FRAJ01000023">
    <property type="protein sequence ID" value="SHK51988.1"/>
    <property type="molecule type" value="Genomic_DNA"/>
</dbReference>
<dbReference type="SFLD" id="SFLDG01066">
    <property type="entry name" value="organic_radical-activating_enz"/>
    <property type="match status" value="1"/>
</dbReference>
<dbReference type="PROSITE" id="PS51918">
    <property type="entry name" value="RADICAL_SAM"/>
    <property type="match status" value="1"/>
</dbReference>
<dbReference type="RefSeq" id="WP_072968571.1">
    <property type="nucleotide sequence ID" value="NZ_FRAJ01000023.1"/>
</dbReference>
<comment type="cofactor">
    <cofactor evidence="1">
        <name>[4Fe-4S] cluster</name>
        <dbReference type="ChEBI" id="CHEBI:49883"/>
    </cofactor>
</comment>
<keyword evidence="12" id="KW-0456">Lyase</keyword>
<dbReference type="InterPro" id="IPR001989">
    <property type="entry name" value="Radical_activat_CS"/>
</dbReference>
<evidence type="ECO:0000256" key="8">
    <source>
        <dbReference type="ARBA" id="ARBA00023014"/>
    </source>
</evidence>
<feature type="domain" description="Radical SAM core" evidence="11">
    <location>
        <begin position="14"/>
        <end position="294"/>
    </location>
</feature>
<feature type="domain" description="4Fe-4S ferredoxin-type" evidence="10">
    <location>
        <begin position="45"/>
        <end position="73"/>
    </location>
</feature>
<dbReference type="InterPro" id="IPR017896">
    <property type="entry name" value="4Fe4S_Fe-S-bd"/>
</dbReference>
<dbReference type="NCBIfam" id="TIGR02494">
    <property type="entry name" value="PFLE_PFLC"/>
    <property type="match status" value="1"/>
</dbReference>
<dbReference type="PANTHER" id="PTHR30352">
    <property type="entry name" value="PYRUVATE FORMATE-LYASE-ACTIVATING ENZYME"/>
    <property type="match status" value="1"/>
</dbReference>
<evidence type="ECO:0000256" key="4">
    <source>
        <dbReference type="ARBA" id="ARBA00022691"/>
    </source>
</evidence>